<proteinExistence type="predicted"/>
<keyword evidence="3" id="KW-1185">Reference proteome</keyword>
<dbReference type="AlphaFoldDB" id="A0A2T0B337"/>
<reference evidence="2 3" key="1">
    <citation type="submission" date="2018-03" db="EMBL/GenBank/DDBJ databases">
        <title>Genome sequence of Clostridium liquoris DSM 100320.</title>
        <authorList>
            <person name="Poehlein A."/>
            <person name="Daniel R."/>
        </authorList>
    </citation>
    <scope>NUCLEOTIDE SEQUENCE [LARGE SCALE GENOMIC DNA]</scope>
    <source>
        <strain evidence="2 3">DSM 100320</strain>
    </source>
</reference>
<dbReference type="RefSeq" id="WP_106063828.1">
    <property type="nucleotide sequence ID" value="NZ_PVXO01000047.1"/>
</dbReference>
<evidence type="ECO:0000313" key="2">
    <source>
        <dbReference type="EMBL" id="PRR78314.1"/>
    </source>
</evidence>
<name>A0A2T0B337_9CLOT</name>
<keyword evidence="1" id="KW-0812">Transmembrane</keyword>
<sequence>MVNFLLFLLISLFVMVFLECYVKDKYFKDDIRKHYFRILKSILNILVIMFMFHYRTYMLSLNQLGIMLIIACIIALIINIAEINKTIQFLKKENAL</sequence>
<protein>
    <submittedName>
        <fullName evidence="2">Uncharacterized protein</fullName>
    </submittedName>
</protein>
<feature type="transmembrane region" description="Helical" evidence="1">
    <location>
        <begin position="34"/>
        <end position="54"/>
    </location>
</feature>
<feature type="transmembrane region" description="Helical" evidence="1">
    <location>
        <begin position="6"/>
        <end position="22"/>
    </location>
</feature>
<dbReference type="EMBL" id="PVXO01000047">
    <property type="protein sequence ID" value="PRR78314.1"/>
    <property type="molecule type" value="Genomic_DNA"/>
</dbReference>
<dbReference type="OrthoDB" id="9910611at2"/>
<keyword evidence="1" id="KW-0472">Membrane</keyword>
<feature type="transmembrane region" description="Helical" evidence="1">
    <location>
        <begin position="60"/>
        <end position="81"/>
    </location>
</feature>
<dbReference type="Proteomes" id="UP000239706">
    <property type="component" value="Unassembled WGS sequence"/>
</dbReference>
<evidence type="ECO:0000256" key="1">
    <source>
        <dbReference type="SAM" id="Phobius"/>
    </source>
</evidence>
<gene>
    <name evidence="2" type="ORF">CLLI_17410</name>
</gene>
<comment type="caution">
    <text evidence="2">The sequence shown here is derived from an EMBL/GenBank/DDBJ whole genome shotgun (WGS) entry which is preliminary data.</text>
</comment>
<accession>A0A2T0B337</accession>
<keyword evidence="1" id="KW-1133">Transmembrane helix</keyword>
<evidence type="ECO:0000313" key="3">
    <source>
        <dbReference type="Proteomes" id="UP000239706"/>
    </source>
</evidence>
<organism evidence="2 3">
    <name type="scientific">Clostridium liquoris</name>
    <dbReference type="NCBI Taxonomy" id="1289519"/>
    <lineage>
        <taxon>Bacteria</taxon>
        <taxon>Bacillati</taxon>
        <taxon>Bacillota</taxon>
        <taxon>Clostridia</taxon>
        <taxon>Eubacteriales</taxon>
        <taxon>Clostridiaceae</taxon>
        <taxon>Clostridium</taxon>
    </lineage>
</organism>